<dbReference type="STRING" id="1300342.I596_141"/>
<accession>A0A167G5Q3</accession>
<evidence type="ECO:0000313" key="2">
    <source>
        <dbReference type="EMBL" id="ANB16181.1"/>
    </source>
</evidence>
<protein>
    <submittedName>
        <fullName evidence="2">Uncharacterized protein</fullName>
    </submittedName>
</protein>
<dbReference type="AlphaFoldDB" id="A0A167G5Q3"/>
<keyword evidence="3" id="KW-1185">Reference proteome</keyword>
<dbReference type="EMBL" id="CP015249">
    <property type="protein sequence ID" value="ANB16181.1"/>
    <property type="molecule type" value="Genomic_DNA"/>
</dbReference>
<reference evidence="2 3" key="1">
    <citation type="submission" date="2016-04" db="EMBL/GenBank/DDBJ databases">
        <title>Complete genome sequence of Dokdonella koreensis DS-123T.</title>
        <authorList>
            <person name="Kim J.F."/>
            <person name="Lee H."/>
            <person name="Kwak M.-J."/>
        </authorList>
    </citation>
    <scope>NUCLEOTIDE SEQUENCE [LARGE SCALE GENOMIC DNA]</scope>
    <source>
        <strain evidence="2 3">DS-123</strain>
    </source>
</reference>
<dbReference type="Proteomes" id="UP000076830">
    <property type="component" value="Chromosome"/>
</dbReference>
<name>A0A167G5Q3_9GAMM</name>
<gene>
    <name evidence="2" type="ORF">I596_141</name>
</gene>
<evidence type="ECO:0000256" key="1">
    <source>
        <dbReference type="SAM" id="MobiDB-lite"/>
    </source>
</evidence>
<organism evidence="2 3">
    <name type="scientific">Dokdonella koreensis DS-123</name>
    <dbReference type="NCBI Taxonomy" id="1300342"/>
    <lineage>
        <taxon>Bacteria</taxon>
        <taxon>Pseudomonadati</taxon>
        <taxon>Pseudomonadota</taxon>
        <taxon>Gammaproteobacteria</taxon>
        <taxon>Lysobacterales</taxon>
        <taxon>Rhodanobacteraceae</taxon>
        <taxon>Dokdonella</taxon>
    </lineage>
</organism>
<proteinExistence type="predicted"/>
<feature type="compositionally biased region" description="Basic and acidic residues" evidence="1">
    <location>
        <begin position="1"/>
        <end position="14"/>
    </location>
</feature>
<dbReference type="KEGG" id="dko:I596_141"/>
<sequence length="78" mass="8929">MDPPGRRQRTDLRVTPRSRRPHRPAGPSRCAPQRRPRRTRLAPRTRRSLPFPLLAQRADDRPAGPVRLCTAAPPQRVP</sequence>
<evidence type="ECO:0000313" key="3">
    <source>
        <dbReference type="Proteomes" id="UP000076830"/>
    </source>
</evidence>
<feature type="compositionally biased region" description="Basic residues" evidence="1">
    <location>
        <begin position="32"/>
        <end position="47"/>
    </location>
</feature>
<feature type="region of interest" description="Disordered" evidence="1">
    <location>
        <begin position="1"/>
        <end position="78"/>
    </location>
</feature>